<accession>A0ABQ5KRZ0</accession>
<evidence type="ECO:0000256" key="1">
    <source>
        <dbReference type="SAM" id="MobiDB-lite"/>
    </source>
</evidence>
<comment type="caution">
    <text evidence="2">The sequence shown here is derived from an EMBL/GenBank/DDBJ whole genome shotgun (WGS) entry which is preliminary data.</text>
</comment>
<protein>
    <submittedName>
        <fullName evidence="2">Uncharacterized protein</fullName>
    </submittedName>
</protein>
<feature type="compositionally biased region" description="Low complexity" evidence="1">
    <location>
        <begin position="49"/>
        <end position="70"/>
    </location>
</feature>
<proteinExistence type="predicted"/>
<gene>
    <name evidence="2" type="ORF">ADUPG1_008435</name>
</gene>
<dbReference type="Proteomes" id="UP001057375">
    <property type="component" value="Unassembled WGS sequence"/>
</dbReference>
<feature type="compositionally biased region" description="Acidic residues" evidence="1">
    <location>
        <begin position="283"/>
        <end position="292"/>
    </location>
</feature>
<feature type="compositionally biased region" description="Basic residues" evidence="1">
    <location>
        <begin position="298"/>
        <end position="311"/>
    </location>
</feature>
<feature type="compositionally biased region" description="Basic and acidic residues" evidence="1">
    <location>
        <begin position="271"/>
        <end position="282"/>
    </location>
</feature>
<feature type="compositionally biased region" description="Polar residues" evidence="1">
    <location>
        <begin position="19"/>
        <end position="37"/>
    </location>
</feature>
<feature type="compositionally biased region" description="Basic and acidic residues" evidence="1">
    <location>
        <begin position="73"/>
        <end position="88"/>
    </location>
</feature>
<evidence type="ECO:0000313" key="2">
    <source>
        <dbReference type="EMBL" id="GKT35238.1"/>
    </source>
</evidence>
<sequence length="317" mass="34652">MDGIPTSPSFSPSQKMSSTLPPQTTSSRLATASFTYQDISESDDDGISSEEGSTSTEGEGELGSSLSGSSMKSKQDLKELQATKKAHDISGGLCKTTTPIPSHPLISSFSIGDFGGEGTFLVSDSSPSVLQRREHTRCANRVADIAREDLLFSRNLNISSSRRGPIMELEKEEIEEVKGDAGVRMGLLEVVEVSEDESSEEEEEEGEKEKPTLVVRTSPSHEQAKEKPLVSKIPRSIPGSSMSGKLPQKGLEEPPDFAVDELKGSPAMPLRDIDGDIAREDSELLSEEDEGKDEEKKERKKKKKKRKRKIYRISSTF</sequence>
<organism evidence="2 3">
    <name type="scientific">Aduncisulcus paluster</name>
    <dbReference type="NCBI Taxonomy" id="2918883"/>
    <lineage>
        <taxon>Eukaryota</taxon>
        <taxon>Metamonada</taxon>
        <taxon>Carpediemonas-like organisms</taxon>
        <taxon>Aduncisulcus</taxon>
    </lineage>
</organism>
<keyword evidence="3" id="KW-1185">Reference proteome</keyword>
<name>A0ABQ5KRZ0_9EUKA</name>
<reference evidence="2" key="1">
    <citation type="submission" date="2022-03" db="EMBL/GenBank/DDBJ databases">
        <title>Draft genome sequence of Aduncisulcus paluster, a free-living microaerophilic Fornicata.</title>
        <authorList>
            <person name="Yuyama I."/>
            <person name="Kume K."/>
            <person name="Tamura T."/>
            <person name="Inagaki Y."/>
            <person name="Hashimoto T."/>
        </authorList>
    </citation>
    <scope>NUCLEOTIDE SEQUENCE</scope>
    <source>
        <strain evidence="2">NY0171</strain>
    </source>
</reference>
<dbReference type="EMBL" id="BQXS01010950">
    <property type="protein sequence ID" value="GKT35238.1"/>
    <property type="molecule type" value="Genomic_DNA"/>
</dbReference>
<feature type="compositionally biased region" description="Low complexity" evidence="1">
    <location>
        <begin position="7"/>
        <end position="18"/>
    </location>
</feature>
<feature type="region of interest" description="Disordered" evidence="1">
    <location>
        <begin position="192"/>
        <end position="317"/>
    </location>
</feature>
<evidence type="ECO:0000313" key="3">
    <source>
        <dbReference type="Proteomes" id="UP001057375"/>
    </source>
</evidence>
<feature type="region of interest" description="Disordered" evidence="1">
    <location>
        <begin position="1"/>
        <end position="97"/>
    </location>
</feature>
<feature type="compositionally biased region" description="Acidic residues" evidence="1">
    <location>
        <begin position="192"/>
        <end position="206"/>
    </location>
</feature>